<evidence type="ECO:0000256" key="3">
    <source>
        <dbReference type="ARBA" id="ARBA00022741"/>
    </source>
</evidence>
<dbReference type="PANTHER" id="PTHR43201:SF5">
    <property type="entry name" value="MEDIUM-CHAIN ACYL-COA LIGASE ACSF2, MITOCHONDRIAL"/>
    <property type="match status" value="1"/>
</dbReference>
<dbReference type="OrthoDB" id="9762242at2"/>
<dbReference type="GO" id="GO:0005524">
    <property type="term" value="F:ATP binding"/>
    <property type="evidence" value="ECO:0007669"/>
    <property type="project" value="UniProtKB-KW"/>
</dbReference>
<evidence type="ECO:0000259" key="7">
    <source>
        <dbReference type="Pfam" id="PF13193"/>
    </source>
</evidence>
<keyword evidence="3 5" id="KW-0547">Nucleotide-binding</keyword>
<evidence type="ECO:0000313" key="9">
    <source>
        <dbReference type="Proteomes" id="UP000185427"/>
    </source>
</evidence>
<comment type="pathway">
    <text evidence="5">Quinol/quinone metabolism; menaquinone biosynthesis.</text>
</comment>
<evidence type="ECO:0000256" key="2">
    <source>
        <dbReference type="ARBA" id="ARBA00022598"/>
    </source>
</evidence>
<feature type="domain" description="AMP-binding enzyme C-terminal" evidence="7">
    <location>
        <begin position="388"/>
        <end position="461"/>
    </location>
</feature>
<dbReference type="GO" id="GO:0008756">
    <property type="term" value="F:o-succinylbenzoate-CoA ligase activity"/>
    <property type="evidence" value="ECO:0007669"/>
    <property type="project" value="UniProtKB-UniRule"/>
</dbReference>
<dbReference type="PANTHER" id="PTHR43201">
    <property type="entry name" value="ACYL-COA SYNTHETASE"/>
    <property type="match status" value="1"/>
</dbReference>
<protein>
    <recommendedName>
        <fullName evidence="5">2-succinylbenzoate--CoA ligase</fullName>
        <ecNumber evidence="5">6.2.1.26</ecNumber>
    </recommendedName>
    <alternativeName>
        <fullName evidence="5">o-succinylbenzoyl-CoA synthetase</fullName>
        <shortName evidence="5">OSB-CoA synthetase</shortName>
    </alternativeName>
</protein>
<dbReference type="AlphaFoldDB" id="A0A1L7GXE1"/>
<keyword evidence="4 5" id="KW-0067">ATP-binding</keyword>
<dbReference type="InterPro" id="IPR010192">
    <property type="entry name" value="MenE"/>
</dbReference>
<dbReference type="SUPFAM" id="SSF56801">
    <property type="entry name" value="Acetyl-CoA synthetase-like"/>
    <property type="match status" value="1"/>
</dbReference>
<dbReference type="Pfam" id="PF13193">
    <property type="entry name" value="AMP-binding_C"/>
    <property type="match status" value="1"/>
</dbReference>
<reference evidence="8 9" key="1">
    <citation type="submission" date="2016-12" db="EMBL/GenBank/DDBJ databases">
        <title>Complete Genome Sequence of Lactobacillus fermentum Strain SNUV175, a Probiotic for Treatment of Bacterial Vaginosis.</title>
        <authorList>
            <person name="Lee S."/>
            <person name="You H.J."/>
            <person name="Kwon B."/>
            <person name="Ko G."/>
        </authorList>
    </citation>
    <scope>NUCLEOTIDE SEQUENCE [LARGE SCALE GENOMIC DNA]</scope>
    <source>
        <strain evidence="8 9">SNUV175</strain>
    </source>
</reference>
<comment type="pathway">
    <text evidence="5">Quinol/quinone metabolism; 1,4-dihydroxy-2-naphthoate biosynthesis; 1,4-dihydroxy-2-naphthoate from chorismate: step 5/7.</text>
</comment>
<dbReference type="GO" id="GO:0006631">
    <property type="term" value="P:fatty acid metabolic process"/>
    <property type="evidence" value="ECO:0007669"/>
    <property type="project" value="TreeGrafter"/>
</dbReference>
<name>A0A1L7GXE1_LIMFE</name>
<organism evidence="8 9">
    <name type="scientific">Limosilactobacillus fermentum</name>
    <name type="common">Lactobacillus fermentum</name>
    <dbReference type="NCBI Taxonomy" id="1613"/>
    <lineage>
        <taxon>Bacteria</taxon>
        <taxon>Bacillati</taxon>
        <taxon>Bacillota</taxon>
        <taxon>Bacilli</taxon>
        <taxon>Lactobacillales</taxon>
        <taxon>Lactobacillaceae</taxon>
        <taxon>Limosilactobacillus</taxon>
    </lineage>
</organism>
<evidence type="ECO:0000313" key="8">
    <source>
        <dbReference type="EMBL" id="APU46756.1"/>
    </source>
</evidence>
<dbReference type="RefSeq" id="WP_075667672.1">
    <property type="nucleotide sequence ID" value="NZ_CP019030.1"/>
</dbReference>
<comment type="catalytic activity">
    <reaction evidence="5">
        <text>2-succinylbenzoate + ATP + CoA = 2-succinylbenzoyl-CoA + AMP + diphosphate</text>
        <dbReference type="Rhea" id="RHEA:17009"/>
        <dbReference type="ChEBI" id="CHEBI:18325"/>
        <dbReference type="ChEBI" id="CHEBI:30616"/>
        <dbReference type="ChEBI" id="CHEBI:33019"/>
        <dbReference type="ChEBI" id="CHEBI:57287"/>
        <dbReference type="ChEBI" id="CHEBI:57364"/>
        <dbReference type="ChEBI" id="CHEBI:456215"/>
        <dbReference type="EC" id="6.2.1.26"/>
    </reaction>
</comment>
<feature type="domain" description="AMP-dependent synthetase/ligase" evidence="6">
    <location>
        <begin position="9"/>
        <end position="337"/>
    </location>
</feature>
<dbReference type="NCBIfam" id="TIGR01923">
    <property type="entry name" value="menE"/>
    <property type="match status" value="1"/>
</dbReference>
<dbReference type="InterPro" id="IPR000873">
    <property type="entry name" value="AMP-dep_synth/lig_dom"/>
</dbReference>
<comment type="similarity">
    <text evidence="5">Belongs to the ATP-dependent AMP-binding enzyme family. MenE subfamily.</text>
</comment>
<dbReference type="HAMAP" id="MF_00731">
    <property type="entry name" value="MenE"/>
    <property type="match status" value="1"/>
</dbReference>
<evidence type="ECO:0000256" key="5">
    <source>
        <dbReference type="HAMAP-Rule" id="MF_00731"/>
    </source>
</evidence>
<sequence length="474" mass="51634">MEITNWLLKQASLNPNRVAVNDGTTAYTFAQLVPLVAHRAGQIQAQTDQPRVGVMTHNNLAGYLAALGVLAADKTIVWLNWRLAPEELSRQIGDAGLDLVLVDDQLADRYYGGHRVLCSELTAGTAPAAVLTKTVDLDAVASIMYTSGTTGQPKGVLQTYGNHLASAISSSLNLGVLPNDLWLCVAPIFHISGFSILMRGLIYGMGVRLVNHFDAQVVNQILEDEPVTIISAVPYMLKKMLEDVQANDHCYSSAFRLVLLGGGTIDRATLNACEESGLPVVQCYGMTETCSQFVALSAEEAPYHLGSVGKPLFTTQLRLVGEHHEIEIQTPALTPGYLNQPAKFAAKHDGDWYRTGDVGHFDEDGFLYVDGRLDEMIISGGENIFPAEVENVLRQYPGIQEIAVVGRNDQQWGAVPVAVVVSKQPVDFQQLEAFGREHLAHYKVPKVYLQTDALPKNASGKVQKFRLQDLVANA</sequence>
<dbReference type="GO" id="GO:0009234">
    <property type="term" value="P:menaquinone biosynthetic process"/>
    <property type="evidence" value="ECO:0007669"/>
    <property type="project" value="UniProtKB-UniRule"/>
</dbReference>
<dbReference type="Pfam" id="PF00501">
    <property type="entry name" value="AMP-binding"/>
    <property type="match status" value="1"/>
</dbReference>
<dbReference type="InterPro" id="IPR045851">
    <property type="entry name" value="AMP-bd_C_sf"/>
</dbReference>
<dbReference type="PROSITE" id="PS00455">
    <property type="entry name" value="AMP_BINDING"/>
    <property type="match status" value="1"/>
</dbReference>
<proteinExistence type="inferred from homology"/>
<dbReference type="Gene3D" id="3.40.50.12780">
    <property type="entry name" value="N-terminal domain of ligase-like"/>
    <property type="match status" value="1"/>
</dbReference>
<dbReference type="Gene3D" id="3.30.300.30">
    <property type="match status" value="1"/>
</dbReference>
<keyword evidence="1 5" id="KW-0474">Menaquinone biosynthesis</keyword>
<dbReference type="InterPro" id="IPR020845">
    <property type="entry name" value="AMP-binding_CS"/>
</dbReference>
<dbReference type="InterPro" id="IPR042099">
    <property type="entry name" value="ANL_N_sf"/>
</dbReference>
<dbReference type="InterPro" id="IPR025110">
    <property type="entry name" value="AMP-bd_C"/>
</dbReference>
<dbReference type="Proteomes" id="UP000185427">
    <property type="component" value="Chromosome"/>
</dbReference>
<comment type="function">
    <text evidence="5">Converts 2-succinylbenzoate (OSB) to 2-succinylbenzoyl-CoA (OSB-CoA).</text>
</comment>
<dbReference type="UniPathway" id="UPA01057">
    <property type="reaction ID" value="UER00166"/>
</dbReference>
<dbReference type="EC" id="6.2.1.26" evidence="5"/>
<evidence type="ECO:0000256" key="4">
    <source>
        <dbReference type="ARBA" id="ARBA00022840"/>
    </source>
</evidence>
<dbReference type="EMBL" id="CP019030">
    <property type="protein sequence ID" value="APU46756.1"/>
    <property type="molecule type" value="Genomic_DNA"/>
</dbReference>
<dbReference type="FunFam" id="3.30.300.30:FF:000008">
    <property type="entry name" value="2,3-dihydroxybenzoate-AMP ligase"/>
    <property type="match status" value="1"/>
</dbReference>
<gene>
    <name evidence="5" type="primary">menE</name>
    <name evidence="8" type="ORF">BUW47_10270</name>
</gene>
<dbReference type="GO" id="GO:0031956">
    <property type="term" value="F:medium-chain fatty acid-CoA ligase activity"/>
    <property type="evidence" value="ECO:0007669"/>
    <property type="project" value="TreeGrafter"/>
</dbReference>
<dbReference type="UniPathway" id="UPA00079"/>
<evidence type="ECO:0000256" key="1">
    <source>
        <dbReference type="ARBA" id="ARBA00022428"/>
    </source>
</evidence>
<evidence type="ECO:0000259" key="6">
    <source>
        <dbReference type="Pfam" id="PF00501"/>
    </source>
</evidence>
<accession>A0A1L7GXE1</accession>
<keyword evidence="2 5" id="KW-0436">Ligase</keyword>